<accession>A0A482XS34</accession>
<sequence>MAGSTVSTVRLRTAIGSATTRRRIARSKVLLLTHSQRLTAKTLIKSSTQDFPNLPFPFQNVHNTNKTHHQSSTVSDTKTQIASLLKLVEG</sequence>
<reference evidence="2" key="2">
    <citation type="submission" date="2019-02" db="EMBL/GenBank/DDBJ databases">
        <authorList>
            <person name="Zhu J."/>
            <person name="Jiang F."/>
            <person name="Wang X."/>
            <person name="Yang P."/>
            <person name="Bao Y."/>
            <person name="Zhao W."/>
            <person name="Wang W."/>
            <person name="Lu H."/>
            <person name="Wang Q."/>
            <person name="Cui N."/>
            <person name="Li J."/>
            <person name="Chen X."/>
            <person name="Luo L."/>
            <person name="Yu J."/>
            <person name="Kang L."/>
            <person name="Cui F."/>
        </authorList>
    </citation>
    <scope>NUCLEOTIDE SEQUENCE</scope>
    <source>
        <strain evidence="2">Lst14</strain>
        <tissue evidence="2">Whole body</tissue>
    </source>
</reference>
<dbReference type="AlphaFoldDB" id="A0A482XS34"/>
<dbReference type="Proteomes" id="UP000291343">
    <property type="component" value="Unassembled WGS sequence"/>
</dbReference>
<dbReference type="EMBL" id="QKKF02000897">
    <property type="protein sequence ID" value="RZF48813.1"/>
    <property type="molecule type" value="Genomic_DNA"/>
</dbReference>
<evidence type="ECO:0000313" key="2">
    <source>
        <dbReference type="EMBL" id="RZF48813.1"/>
    </source>
</evidence>
<comment type="caution">
    <text evidence="2">The sequence shown here is derived from an EMBL/GenBank/DDBJ whole genome shotgun (WGS) entry which is preliminary data.</text>
</comment>
<keyword evidence="3" id="KW-1185">Reference proteome</keyword>
<gene>
    <name evidence="2" type="ORF">LSTR_LSTR003193</name>
    <name evidence="1" type="ORF">LSTR_LSTR016029</name>
</gene>
<name>A0A482XS34_LAOST</name>
<protein>
    <submittedName>
        <fullName evidence="2">Uncharacterized protein</fullName>
    </submittedName>
</protein>
<organism evidence="2 3">
    <name type="scientific">Laodelphax striatellus</name>
    <name type="common">Small brown planthopper</name>
    <name type="synonym">Delphax striatella</name>
    <dbReference type="NCBI Taxonomy" id="195883"/>
    <lineage>
        <taxon>Eukaryota</taxon>
        <taxon>Metazoa</taxon>
        <taxon>Ecdysozoa</taxon>
        <taxon>Arthropoda</taxon>
        <taxon>Hexapoda</taxon>
        <taxon>Insecta</taxon>
        <taxon>Pterygota</taxon>
        <taxon>Neoptera</taxon>
        <taxon>Paraneoptera</taxon>
        <taxon>Hemiptera</taxon>
        <taxon>Auchenorrhyncha</taxon>
        <taxon>Fulgoroidea</taxon>
        <taxon>Delphacidae</taxon>
        <taxon>Criomorphinae</taxon>
        <taxon>Laodelphax</taxon>
    </lineage>
</organism>
<evidence type="ECO:0000313" key="1">
    <source>
        <dbReference type="EMBL" id="RZF40924.1"/>
    </source>
</evidence>
<dbReference type="EMBL" id="QKKF02017527">
    <property type="protein sequence ID" value="RZF40924.1"/>
    <property type="molecule type" value="Genomic_DNA"/>
</dbReference>
<proteinExistence type="predicted"/>
<dbReference type="InParanoid" id="A0A482XS34"/>
<reference evidence="2 3" key="1">
    <citation type="journal article" date="2017" name="Gigascience">
        <title>Genome sequence of the small brown planthopper, Laodelphax striatellus.</title>
        <authorList>
            <person name="Zhu J."/>
            <person name="Jiang F."/>
            <person name="Wang X."/>
            <person name="Yang P."/>
            <person name="Bao Y."/>
            <person name="Zhao W."/>
            <person name="Wang W."/>
            <person name="Lu H."/>
            <person name="Wang Q."/>
            <person name="Cui N."/>
            <person name="Li J."/>
            <person name="Chen X."/>
            <person name="Luo L."/>
            <person name="Yu J."/>
            <person name="Kang L."/>
            <person name="Cui F."/>
        </authorList>
    </citation>
    <scope>NUCLEOTIDE SEQUENCE [LARGE SCALE GENOMIC DNA]</scope>
    <source>
        <strain evidence="2">Lst14</strain>
        <tissue evidence="2">Whole body</tissue>
    </source>
</reference>
<evidence type="ECO:0000313" key="3">
    <source>
        <dbReference type="Proteomes" id="UP000291343"/>
    </source>
</evidence>